<feature type="repeat" description="ANK" evidence="3">
    <location>
        <begin position="134"/>
        <end position="172"/>
    </location>
</feature>
<dbReference type="PRINTS" id="PR01415">
    <property type="entry name" value="ANKYRIN"/>
</dbReference>
<dbReference type="EMBL" id="CAUYUJ010001914">
    <property type="protein sequence ID" value="CAK0798296.1"/>
    <property type="molecule type" value="Genomic_DNA"/>
</dbReference>
<dbReference type="InterPro" id="IPR036770">
    <property type="entry name" value="Ankyrin_rpt-contain_sf"/>
</dbReference>
<keyword evidence="5" id="KW-1185">Reference proteome</keyword>
<dbReference type="SMART" id="SM00248">
    <property type="entry name" value="ANK"/>
    <property type="match status" value="2"/>
</dbReference>
<keyword evidence="2 3" id="KW-0040">ANK repeat</keyword>
<evidence type="ECO:0000256" key="3">
    <source>
        <dbReference type="PROSITE-ProRule" id="PRU00023"/>
    </source>
</evidence>
<evidence type="ECO:0000313" key="4">
    <source>
        <dbReference type="EMBL" id="CAK0798296.1"/>
    </source>
</evidence>
<dbReference type="InterPro" id="IPR002110">
    <property type="entry name" value="Ankyrin_rpt"/>
</dbReference>
<protein>
    <submittedName>
        <fullName evidence="4">Uncharacterized protein</fullName>
    </submittedName>
</protein>
<dbReference type="PROSITE" id="PS50088">
    <property type="entry name" value="ANK_REPEAT"/>
    <property type="match status" value="2"/>
</dbReference>
<sequence>MDDALLCRVQALVAAEPSLGYRGLHAKLKSEPEFQQVSLKKVQTVLQALRREEEAAAAAPPVRRAAPGENLWTAASDGDIARVEELMALEGFTPSSPDENGYTPVHAAASWGHPELLRLLLSRGSEAANVRDEDGDTPLHHVAGNNDLAAESQRAVIDLLLEHRADPTLQNSEGKTCLDACGQDVVAMDDEEATEPPNEEVCINVDFIKIMAERGYEHQ</sequence>
<evidence type="ECO:0000256" key="1">
    <source>
        <dbReference type="ARBA" id="ARBA00022737"/>
    </source>
</evidence>
<dbReference type="Pfam" id="PF12796">
    <property type="entry name" value="Ank_2"/>
    <property type="match status" value="1"/>
</dbReference>
<feature type="repeat" description="ANK" evidence="3">
    <location>
        <begin position="100"/>
        <end position="132"/>
    </location>
</feature>
<keyword evidence="1" id="KW-0677">Repeat</keyword>
<comment type="caution">
    <text evidence="4">The sequence shown here is derived from an EMBL/GenBank/DDBJ whole genome shotgun (WGS) entry which is preliminary data.</text>
</comment>
<dbReference type="Proteomes" id="UP001189429">
    <property type="component" value="Unassembled WGS sequence"/>
</dbReference>
<name>A0ABN9PY93_9DINO</name>
<organism evidence="4 5">
    <name type="scientific">Prorocentrum cordatum</name>
    <dbReference type="NCBI Taxonomy" id="2364126"/>
    <lineage>
        <taxon>Eukaryota</taxon>
        <taxon>Sar</taxon>
        <taxon>Alveolata</taxon>
        <taxon>Dinophyceae</taxon>
        <taxon>Prorocentrales</taxon>
        <taxon>Prorocentraceae</taxon>
        <taxon>Prorocentrum</taxon>
    </lineage>
</organism>
<dbReference type="PANTHER" id="PTHR24171">
    <property type="entry name" value="ANKYRIN REPEAT DOMAIN-CONTAINING PROTEIN 39-RELATED"/>
    <property type="match status" value="1"/>
</dbReference>
<dbReference type="SUPFAM" id="SSF48403">
    <property type="entry name" value="Ankyrin repeat"/>
    <property type="match status" value="1"/>
</dbReference>
<accession>A0ABN9PY93</accession>
<dbReference type="PANTHER" id="PTHR24171:SF9">
    <property type="entry name" value="ANKYRIN REPEAT DOMAIN-CONTAINING PROTEIN 39"/>
    <property type="match status" value="1"/>
</dbReference>
<evidence type="ECO:0000313" key="5">
    <source>
        <dbReference type="Proteomes" id="UP001189429"/>
    </source>
</evidence>
<dbReference type="PROSITE" id="PS50297">
    <property type="entry name" value="ANK_REP_REGION"/>
    <property type="match status" value="2"/>
</dbReference>
<proteinExistence type="predicted"/>
<gene>
    <name evidence="4" type="ORF">PCOR1329_LOCUS7092</name>
</gene>
<evidence type="ECO:0000256" key="2">
    <source>
        <dbReference type="ARBA" id="ARBA00023043"/>
    </source>
</evidence>
<dbReference type="Gene3D" id="1.25.40.20">
    <property type="entry name" value="Ankyrin repeat-containing domain"/>
    <property type="match status" value="1"/>
</dbReference>
<reference evidence="4" key="1">
    <citation type="submission" date="2023-10" db="EMBL/GenBank/DDBJ databases">
        <authorList>
            <person name="Chen Y."/>
            <person name="Shah S."/>
            <person name="Dougan E. K."/>
            <person name="Thang M."/>
            <person name="Chan C."/>
        </authorList>
    </citation>
    <scope>NUCLEOTIDE SEQUENCE [LARGE SCALE GENOMIC DNA]</scope>
</reference>